<dbReference type="EMBL" id="RCMK01000005">
    <property type="protein sequence ID" value="KAG2955386.1"/>
    <property type="molecule type" value="Genomic_DNA"/>
</dbReference>
<organism evidence="4 5">
    <name type="scientific">Phytophthora cactorum</name>
    <dbReference type="NCBI Taxonomy" id="29920"/>
    <lineage>
        <taxon>Eukaryota</taxon>
        <taxon>Sar</taxon>
        <taxon>Stramenopiles</taxon>
        <taxon>Oomycota</taxon>
        <taxon>Peronosporomycetes</taxon>
        <taxon>Peronosporales</taxon>
        <taxon>Peronosporaceae</taxon>
        <taxon>Phytophthora</taxon>
    </lineage>
</organism>
<evidence type="ECO:0000256" key="1">
    <source>
        <dbReference type="SAM" id="MobiDB-lite"/>
    </source>
</evidence>
<dbReference type="EMBL" id="RCMV01000002">
    <property type="protein sequence ID" value="KAG3229389.1"/>
    <property type="molecule type" value="Genomic_DNA"/>
</dbReference>
<comment type="caution">
    <text evidence="4">The sequence shown here is derived from an EMBL/GenBank/DDBJ whole genome shotgun (WGS) entry which is preliminary data.</text>
</comment>
<reference evidence="4" key="1">
    <citation type="submission" date="2018-05" db="EMBL/GenBank/DDBJ databases">
        <title>Effector identification in a new, highly contiguous assembly of the strawberry crown rot pathogen Phytophthora cactorum.</title>
        <authorList>
            <person name="Armitage A.D."/>
            <person name="Nellist C.F."/>
            <person name="Bates H."/>
            <person name="Vickerstaff R.J."/>
            <person name="Harrison R.J."/>
        </authorList>
    </citation>
    <scope>NUCLEOTIDE SEQUENCE</scope>
    <source>
        <strain evidence="2">4040</strain>
        <strain evidence="3">P415</strain>
        <strain evidence="4">P421</strain>
    </source>
</reference>
<accession>A0A8T1IY24</accession>
<gene>
    <name evidence="2" type="ORF">PC117_g420</name>
    <name evidence="3" type="ORF">PC118_g517</name>
    <name evidence="4" type="ORF">PC129_g117</name>
</gene>
<feature type="compositionally biased region" description="Basic and acidic residues" evidence="1">
    <location>
        <begin position="58"/>
        <end position="80"/>
    </location>
</feature>
<dbReference type="AlphaFoldDB" id="A0A8T1IY24"/>
<evidence type="ECO:0000313" key="5">
    <source>
        <dbReference type="Proteomes" id="UP000760860"/>
    </source>
</evidence>
<evidence type="ECO:0000313" key="2">
    <source>
        <dbReference type="EMBL" id="KAG2955386.1"/>
    </source>
</evidence>
<protein>
    <submittedName>
        <fullName evidence="4">Uncharacterized protein</fullName>
    </submittedName>
</protein>
<name>A0A8T1IY24_9STRA</name>
<dbReference type="Proteomes" id="UP000736787">
    <property type="component" value="Unassembled WGS sequence"/>
</dbReference>
<dbReference type="Proteomes" id="UP000760860">
    <property type="component" value="Unassembled WGS sequence"/>
</dbReference>
<dbReference type="EMBL" id="RCML01000005">
    <property type="protein sequence ID" value="KAG3000061.1"/>
    <property type="molecule type" value="Genomic_DNA"/>
</dbReference>
<feature type="region of interest" description="Disordered" evidence="1">
    <location>
        <begin position="57"/>
        <end position="95"/>
    </location>
</feature>
<dbReference type="Proteomes" id="UP000697107">
    <property type="component" value="Unassembled WGS sequence"/>
</dbReference>
<proteinExistence type="predicted"/>
<sequence>MTPGKTPEADLLPVGGRALRVPSPPFAIVDLHPQLLLDETQPDPSRLGIGVRLPVTETDPHRHHQEEKCHHVDRDLDHPHPTTQSKSQRIVVVDC</sequence>
<evidence type="ECO:0000313" key="3">
    <source>
        <dbReference type="EMBL" id="KAG3000061.1"/>
    </source>
</evidence>
<evidence type="ECO:0000313" key="4">
    <source>
        <dbReference type="EMBL" id="KAG3229389.1"/>
    </source>
</evidence>